<feature type="compositionally biased region" description="Basic and acidic residues" evidence="1">
    <location>
        <begin position="311"/>
        <end position="324"/>
    </location>
</feature>
<proteinExistence type="predicted"/>
<reference evidence="2 3" key="1">
    <citation type="journal article" date="2011" name="MBio">
        <title>Genome variation in Cryptococcus gattii, an emerging pathogen of immunocompetent hosts.</title>
        <authorList>
            <person name="D'Souza C.A."/>
            <person name="Kronstad J.W."/>
            <person name="Taylor G."/>
            <person name="Warren R."/>
            <person name="Yuen M."/>
            <person name="Hu G."/>
            <person name="Jung W.H."/>
            <person name="Sham A."/>
            <person name="Kidd S.E."/>
            <person name="Tangen K."/>
            <person name="Lee N."/>
            <person name="Zeilmaker T."/>
            <person name="Sawkins J."/>
            <person name="McVicker G."/>
            <person name="Shah S."/>
            <person name="Gnerre S."/>
            <person name="Griggs A."/>
            <person name="Zeng Q."/>
            <person name="Bartlett K."/>
            <person name="Li W."/>
            <person name="Wang X."/>
            <person name="Heitman J."/>
            <person name="Stajich J.E."/>
            <person name="Fraser J.A."/>
            <person name="Meyer W."/>
            <person name="Carter D."/>
            <person name="Schein J."/>
            <person name="Krzywinski M."/>
            <person name="Kwon-Chung K.J."/>
            <person name="Varma A."/>
            <person name="Wang J."/>
            <person name="Brunham R."/>
            <person name="Fyfe M."/>
            <person name="Ouellette B.F."/>
            <person name="Siddiqui A."/>
            <person name="Marra M."/>
            <person name="Jones S."/>
            <person name="Holt R."/>
            <person name="Birren B.W."/>
            <person name="Galagan J.E."/>
            <person name="Cuomo C.A."/>
        </authorList>
    </citation>
    <scope>NUCLEOTIDE SEQUENCE [LARGE SCALE GENOMIC DNA]</scope>
    <source>
        <strain evidence="2 3">R265</strain>
    </source>
</reference>
<dbReference type="OrthoDB" id="2572855at2759"/>
<feature type="compositionally biased region" description="Pro residues" evidence="1">
    <location>
        <begin position="19"/>
        <end position="29"/>
    </location>
</feature>
<dbReference type="RefSeq" id="XP_062883773.1">
    <property type="nucleotide sequence ID" value="XM_063028046.1"/>
</dbReference>
<dbReference type="OMA" id="MELLMEW"/>
<feature type="region of interest" description="Disordered" evidence="1">
    <location>
        <begin position="291"/>
        <end position="324"/>
    </location>
</feature>
<name>A0A095DAM0_CRYD2</name>
<dbReference type="GeneID" id="88180321"/>
<accession>A0A095DAM0</accession>
<evidence type="ECO:0000256" key="1">
    <source>
        <dbReference type="SAM" id="MobiDB-lite"/>
    </source>
</evidence>
<evidence type="ECO:0000313" key="3">
    <source>
        <dbReference type="Proteomes" id="UP000029445"/>
    </source>
</evidence>
<protein>
    <submittedName>
        <fullName evidence="2">Uncharacterized protein</fullName>
    </submittedName>
</protein>
<dbReference type="AlphaFoldDB" id="A0A095DAM0"/>
<organism evidence="2 3">
    <name type="scientific">Cryptococcus deuterogattii (strain R265)</name>
    <name type="common">Cryptococcus gattii VGII (strain R265)</name>
    <dbReference type="NCBI Taxonomy" id="294750"/>
    <lineage>
        <taxon>Eukaryota</taxon>
        <taxon>Fungi</taxon>
        <taxon>Dikarya</taxon>
        <taxon>Basidiomycota</taxon>
        <taxon>Agaricomycotina</taxon>
        <taxon>Tremellomycetes</taxon>
        <taxon>Tremellales</taxon>
        <taxon>Cryptococcaceae</taxon>
        <taxon>Cryptococcus</taxon>
        <taxon>Cryptococcus gattii species complex</taxon>
    </lineage>
</organism>
<reference evidence="2 3" key="2">
    <citation type="journal article" date="2018" name="Proc. Natl. Acad. Sci.">
        <title>RNAi is a critical determinant of centromere evolution in closely related fungi.</title>
        <authorList>
            <person name="Yadav V."/>
            <person name="Sun S."/>
            <person name="Billmyre R.B."/>
            <person name="Thimmappa B.C."/>
            <person name="Shea T."/>
            <person name="Lintner R."/>
            <person name="Bakkeren G."/>
            <person name="Cuomo C.A."/>
            <person name="Heitman J."/>
            <person name="Sanyal K."/>
        </authorList>
    </citation>
    <scope>NUCLEOTIDE SEQUENCE [LARGE SCALE GENOMIC DNA]</scope>
    <source>
        <strain evidence="2 3">R265</strain>
    </source>
</reference>
<gene>
    <name evidence="2" type="ORF">CNBG_4083</name>
</gene>
<feature type="region of interest" description="Disordered" evidence="1">
    <location>
        <begin position="9"/>
        <end position="79"/>
    </location>
</feature>
<dbReference type="PANTHER" id="PTHR33324:SF2">
    <property type="entry name" value="MYB_SANT-LIKE DNA-BINDING DOMAIN-CONTAINING PROTEIN"/>
    <property type="match status" value="1"/>
</dbReference>
<feature type="compositionally biased region" description="Basic and acidic residues" evidence="1">
    <location>
        <begin position="291"/>
        <end position="303"/>
    </location>
</feature>
<sequence length="374" mass="42242">MAHHHFVGINPAGLSFSHPTPPADHPAPPSSGSIHTPANFASIQEPITDPNAVAARRRGRPSTRGEAGVTPPPEIGWWEDRAPSWHKDAMQGGKSSMEFLMEWSEEMKNQGHYYWMGVRDGGNLHQGASRFRDYLYAQHGPIRRSSKAIRNKVENIKQKFFEAQEWLKDPNGDHTSMTIPDVEKKLNKICRNYRFWETIFVELPPVDHEAGQNAEGSSSNQTLQSASQSAVRQGSGPLIRGIPVPETAQAAVDDAQRNVRRRLNDGSAGPIPSDASLVGRVLPASYLERTREEREREKHELAKKQQALSREQYELEQKRDERDQKRFEWEQTKHLVETALKIRELDIIPLEAAMIKARALYGQARDEDQAEATL</sequence>
<dbReference type="HOGENOM" id="CLU_739709_0_0_1"/>
<feature type="compositionally biased region" description="Polar residues" evidence="1">
    <location>
        <begin position="214"/>
        <end position="232"/>
    </location>
</feature>
<dbReference type="KEGG" id="cdeu:CNBG_4083"/>
<keyword evidence="3" id="KW-1185">Reference proteome</keyword>
<dbReference type="Proteomes" id="UP000029445">
    <property type="component" value="Chromosome 6"/>
</dbReference>
<dbReference type="EMBL" id="CP025764">
    <property type="protein sequence ID" value="KGB77996.1"/>
    <property type="molecule type" value="Genomic_DNA"/>
</dbReference>
<feature type="region of interest" description="Disordered" evidence="1">
    <location>
        <begin position="209"/>
        <end position="252"/>
    </location>
</feature>
<dbReference type="PANTHER" id="PTHR33324">
    <property type="entry name" value="EXPRESSED PROTEIN"/>
    <property type="match status" value="1"/>
</dbReference>
<dbReference type="VEuPathDB" id="FungiDB:CNBG_4083"/>
<dbReference type="STRING" id="294750.A0A095DAM0"/>
<evidence type="ECO:0000313" key="2">
    <source>
        <dbReference type="EMBL" id="KGB77996.1"/>
    </source>
</evidence>